<evidence type="ECO:0000313" key="2">
    <source>
        <dbReference type="EMBL" id="KAK9943709.1"/>
    </source>
</evidence>
<name>A0AAW1Y658_RUBAR</name>
<evidence type="ECO:0008006" key="4">
    <source>
        <dbReference type="Google" id="ProtNLM"/>
    </source>
</evidence>
<gene>
    <name evidence="2" type="ORF">M0R45_009310</name>
</gene>
<keyword evidence="3" id="KW-1185">Reference proteome</keyword>
<protein>
    <recommendedName>
        <fullName evidence="4">Rx N-terminal domain-containing protein</fullName>
    </recommendedName>
</protein>
<dbReference type="PANTHER" id="PTHR33463">
    <property type="entry name" value="NB-ARC DOMAIN-CONTAINING PROTEIN-RELATED"/>
    <property type="match status" value="1"/>
</dbReference>
<sequence length="150" mass="16944">MQDIIVAVAAPLAEWTVRPIWRQFSYVIHYKSNIEHLTAQVQELCDKRDGVNLEVKPATESLKTIDSGVKRWLNEANNIIDHKEACFKQETVASKATCCDGWFPNLKCRYSLGRKAKRMSLEVDNLVRQADNFTAVAYPAPPPEIGFPPA</sequence>
<dbReference type="Proteomes" id="UP001457282">
    <property type="component" value="Unassembled WGS sequence"/>
</dbReference>
<dbReference type="PANTHER" id="PTHR33463:SF204">
    <property type="entry name" value="NB-ARC DOMAIN-CONTAINING PROTEIN"/>
    <property type="match status" value="1"/>
</dbReference>
<reference evidence="2 3" key="1">
    <citation type="journal article" date="2023" name="G3 (Bethesda)">
        <title>A chromosome-length genome assembly and annotation of blackberry (Rubus argutus, cv. 'Hillquist').</title>
        <authorList>
            <person name="Bruna T."/>
            <person name="Aryal R."/>
            <person name="Dudchenko O."/>
            <person name="Sargent D.J."/>
            <person name="Mead D."/>
            <person name="Buti M."/>
            <person name="Cavallini A."/>
            <person name="Hytonen T."/>
            <person name="Andres J."/>
            <person name="Pham M."/>
            <person name="Weisz D."/>
            <person name="Mascagni F."/>
            <person name="Usai G."/>
            <person name="Natali L."/>
            <person name="Bassil N."/>
            <person name="Fernandez G.E."/>
            <person name="Lomsadze A."/>
            <person name="Armour M."/>
            <person name="Olukolu B."/>
            <person name="Poorten T."/>
            <person name="Britton C."/>
            <person name="Davik J."/>
            <person name="Ashrafi H."/>
            <person name="Aiden E.L."/>
            <person name="Borodovsky M."/>
            <person name="Worthington M."/>
        </authorList>
    </citation>
    <scope>NUCLEOTIDE SEQUENCE [LARGE SCALE GENOMIC DNA]</scope>
    <source>
        <strain evidence="2">PI 553951</strain>
    </source>
</reference>
<dbReference type="EMBL" id="JBEDUW010000002">
    <property type="protein sequence ID" value="KAK9943709.1"/>
    <property type="molecule type" value="Genomic_DNA"/>
</dbReference>
<dbReference type="AlphaFoldDB" id="A0AAW1Y658"/>
<evidence type="ECO:0000256" key="1">
    <source>
        <dbReference type="ARBA" id="ARBA00022821"/>
    </source>
</evidence>
<organism evidence="2 3">
    <name type="scientific">Rubus argutus</name>
    <name type="common">Southern blackberry</name>
    <dbReference type="NCBI Taxonomy" id="59490"/>
    <lineage>
        <taxon>Eukaryota</taxon>
        <taxon>Viridiplantae</taxon>
        <taxon>Streptophyta</taxon>
        <taxon>Embryophyta</taxon>
        <taxon>Tracheophyta</taxon>
        <taxon>Spermatophyta</taxon>
        <taxon>Magnoliopsida</taxon>
        <taxon>eudicotyledons</taxon>
        <taxon>Gunneridae</taxon>
        <taxon>Pentapetalae</taxon>
        <taxon>rosids</taxon>
        <taxon>fabids</taxon>
        <taxon>Rosales</taxon>
        <taxon>Rosaceae</taxon>
        <taxon>Rosoideae</taxon>
        <taxon>Rosoideae incertae sedis</taxon>
        <taxon>Rubus</taxon>
    </lineage>
</organism>
<dbReference type="InterPro" id="IPR050905">
    <property type="entry name" value="Plant_NBS-LRR"/>
</dbReference>
<comment type="caution">
    <text evidence="2">The sequence shown here is derived from an EMBL/GenBank/DDBJ whole genome shotgun (WGS) entry which is preliminary data.</text>
</comment>
<proteinExistence type="predicted"/>
<accession>A0AAW1Y658</accession>
<evidence type="ECO:0000313" key="3">
    <source>
        <dbReference type="Proteomes" id="UP001457282"/>
    </source>
</evidence>
<keyword evidence="1" id="KW-0611">Plant defense</keyword>